<dbReference type="PANTHER" id="PTHR21089">
    <property type="entry name" value="SHIKIMATE DEHYDROGENASE"/>
    <property type="match status" value="1"/>
</dbReference>
<feature type="binding site" evidence="8">
    <location>
        <begin position="14"/>
        <end position="16"/>
    </location>
    <ligand>
        <name>shikimate</name>
        <dbReference type="ChEBI" id="CHEBI:36208"/>
    </ligand>
</feature>
<comment type="function">
    <text evidence="8">Involved in the biosynthesis of the chorismate, which leads to the biosynthesis of aromatic amino acids. Catalyzes the reversible NADPH linked reduction of 3-dehydroshikimate (DHSA) to yield shikimate (SA).</text>
</comment>
<feature type="binding site" evidence="8">
    <location>
        <position position="61"/>
    </location>
    <ligand>
        <name>shikimate</name>
        <dbReference type="ChEBI" id="CHEBI:36208"/>
    </ligand>
</feature>
<feature type="binding site" evidence="8">
    <location>
        <position position="237"/>
    </location>
    <ligand>
        <name>NADP(+)</name>
        <dbReference type="ChEBI" id="CHEBI:58349"/>
    </ligand>
</feature>
<evidence type="ECO:0000259" key="10">
    <source>
        <dbReference type="Pfam" id="PF08501"/>
    </source>
</evidence>
<reference evidence="12 13" key="1">
    <citation type="submission" date="2023-10" db="EMBL/GenBank/DDBJ databases">
        <title>Psychrosphaera aquimaarina strain SW33 isolated from seawater.</title>
        <authorList>
            <person name="Bayburt H."/>
            <person name="Kim J.M."/>
            <person name="Choi B.J."/>
            <person name="Jeon C.O."/>
        </authorList>
    </citation>
    <scope>NUCLEOTIDE SEQUENCE [LARGE SCALE GENOMIC DNA]</scope>
    <source>
        <strain evidence="12 13">KCTC 52743</strain>
    </source>
</reference>
<dbReference type="InterPro" id="IPR022893">
    <property type="entry name" value="Shikimate_DH_fam"/>
</dbReference>
<accession>A0ABU3QXQ5</accession>
<comment type="caution">
    <text evidence="8">Lacks conserved residue(s) required for the propagation of feature annotation.</text>
</comment>
<feature type="binding site" evidence="8">
    <location>
        <position position="211"/>
    </location>
    <ligand>
        <name>NADP(+)</name>
        <dbReference type="ChEBI" id="CHEBI:58349"/>
    </ligand>
</feature>
<dbReference type="CDD" id="cd01065">
    <property type="entry name" value="NAD_bind_Shikimate_DH"/>
    <property type="match status" value="1"/>
</dbReference>
<evidence type="ECO:0000313" key="12">
    <source>
        <dbReference type="EMBL" id="MDU0112195.1"/>
    </source>
</evidence>
<dbReference type="EC" id="1.1.1.25" evidence="2 8"/>
<dbReference type="SUPFAM" id="SSF51735">
    <property type="entry name" value="NAD(P)-binding Rossmann-fold domains"/>
    <property type="match status" value="1"/>
</dbReference>
<dbReference type="InterPro" id="IPR041121">
    <property type="entry name" value="SDH_C"/>
</dbReference>
<comment type="catalytic activity">
    <reaction evidence="7 8">
        <text>shikimate + NADP(+) = 3-dehydroshikimate + NADPH + H(+)</text>
        <dbReference type="Rhea" id="RHEA:17737"/>
        <dbReference type="ChEBI" id="CHEBI:15378"/>
        <dbReference type="ChEBI" id="CHEBI:16630"/>
        <dbReference type="ChEBI" id="CHEBI:36208"/>
        <dbReference type="ChEBI" id="CHEBI:57783"/>
        <dbReference type="ChEBI" id="CHEBI:58349"/>
        <dbReference type="EC" id="1.1.1.25"/>
    </reaction>
</comment>
<dbReference type="NCBIfam" id="NF001310">
    <property type="entry name" value="PRK00258.1-2"/>
    <property type="match status" value="1"/>
</dbReference>
<evidence type="ECO:0000256" key="1">
    <source>
        <dbReference type="ARBA" id="ARBA00004871"/>
    </source>
</evidence>
<feature type="domain" description="Quinate/shikimate 5-dehydrogenase/glutamyl-tRNA reductase" evidence="9">
    <location>
        <begin position="115"/>
        <end position="188"/>
    </location>
</feature>
<keyword evidence="3 8" id="KW-0028">Amino-acid biosynthesis</keyword>
<dbReference type="Pfam" id="PF08501">
    <property type="entry name" value="Shikimate_dh_N"/>
    <property type="match status" value="1"/>
</dbReference>
<dbReference type="InterPro" id="IPR046346">
    <property type="entry name" value="Aminoacid_DH-like_N_sf"/>
</dbReference>
<dbReference type="HAMAP" id="MF_00222">
    <property type="entry name" value="Shikimate_DH_AroE"/>
    <property type="match status" value="1"/>
</dbReference>
<dbReference type="Proteomes" id="UP001257914">
    <property type="component" value="Unassembled WGS sequence"/>
</dbReference>
<name>A0ABU3QXQ5_9GAMM</name>
<feature type="binding site" evidence="8">
    <location>
        <position position="86"/>
    </location>
    <ligand>
        <name>shikimate</name>
        <dbReference type="ChEBI" id="CHEBI:36208"/>
    </ligand>
</feature>
<dbReference type="InterPro" id="IPR036291">
    <property type="entry name" value="NAD(P)-bd_dom_sf"/>
</dbReference>
<proteinExistence type="inferred from homology"/>
<organism evidence="12 13">
    <name type="scientific">Psychrosphaera aquimarina</name>
    <dbReference type="NCBI Taxonomy" id="2044854"/>
    <lineage>
        <taxon>Bacteria</taxon>
        <taxon>Pseudomonadati</taxon>
        <taxon>Pseudomonadota</taxon>
        <taxon>Gammaproteobacteria</taxon>
        <taxon>Alteromonadales</taxon>
        <taxon>Pseudoalteromonadaceae</taxon>
        <taxon>Psychrosphaera</taxon>
    </lineage>
</organism>
<feature type="binding site" evidence="8">
    <location>
        <position position="101"/>
    </location>
    <ligand>
        <name>shikimate</name>
        <dbReference type="ChEBI" id="CHEBI:36208"/>
    </ligand>
</feature>
<dbReference type="RefSeq" id="WP_315945977.1">
    <property type="nucleotide sequence ID" value="NZ_JAWCUA010000003.1"/>
</dbReference>
<dbReference type="InterPro" id="IPR013708">
    <property type="entry name" value="Shikimate_DH-bd_N"/>
</dbReference>
<evidence type="ECO:0000256" key="6">
    <source>
        <dbReference type="ARBA" id="ARBA00023141"/>
    </source>
</evidence>
<feature type="binding site" evidence="8">
    <location>
        <begin position="125"/>
        <end position="129"/>
    </location>
    <ligand>
        <name>NADP(+)</name>
        <dbReference type="ChEBI" id="CHEBI:58349"/>
    </ligand>
</feature>
<feature type="binding site" evidence="8">
    <location>
        <begin position="149"/>
        <end position="154"/>
    </location>
    <ligand>
        <name>NADP(+)</name>
        <dbReference type="ChEBI" id="CHEBI:58349"/>
    </ligand>
</feature>
<feature type="binding site" evidence="8">
    <location>
        <position position="244"/>
    </location>
    <ligand>
        <name>shikimate</name>
        <dbReference type="ChEBI" id="CHEBI:36208"/>
    </ligand>
</feature>
<evidence type="ECO:0000256" key="4">
    <source>
        <dbReference type="ARBA" id="ARBA00022857"/>
    </source>
</evidence>
<evidence type="ECO:0000259" key="9">
    <source>
        <dbReference type="Pfam" id="PF01488"/>
    </source>
</evidence>
<keyword evidence="4 8" id="KW-0521">NADP</keyword>
<dbReference type="InterPro" id="IPR011342">
    <property type="entry name" value="Shikimate_DH"/>
</dbReference>
<feature type="binding site" evidence="8">
    <location>
        <position position="213"/>
    </location>
    <ligand>
        <name>shikimate</name>
        <dbReference type="ChEBI" id="CHEBI:36208"/>
    </ligand>
</feature>
<keyword evidence="13" id="KW-1185">Reference proteome</keyword>
<dbReference type="SUPFAM" id="SSF53223">
    <property type="entry name" value="Aminoacid dehydrogenase-like, N-terminal domain"/>
    <property type="match status" value="1"/>
</dbReference>
<feature type="active site" description="Proton acceptor" evidence="8">
    <location>
        <position position="65"/>
    </location>
</feature>
<protein>
    <recommendedName>
        <fullName evidence="2 8">Shikimate dehydrogenase (NADP(+))</fullName>
        <shortName evidence="8">SDH</shortName>
        <ecNumber evidence="2 8">1.1.1.25</ecNumber>
    </recommendedName>
</protein>
<dbReference type="Pfam" id="PF01488">
    <property type="entry name" value="Shikimate_DH"/>
    <property type="match status" value="1"/>
</dbReference>
<keyword evidence="6 8" id="KW-0057">Aromatic amino acid biosynthesis</keyword>
<comment type="caution">
    <text evidence="12">The sequence shown here is derived from an EMBL/GenBank/DDBJ whole genome shotgun (WGS) entry which is preliminary data.</text>
</comment>
<evidence type="ECO:0000256" key="2">
    <source>
        <dbReference type="ARBA" id="ARBA00012962"/>
    </source>
</evidence>
<comment type="pathway">
    <text evidence="1 8">Metabolic intermediate biosynthesis; chorismate biosynthesis; chorismate from D-erythrose 4-phosphate and phosphoenolpyruvate: step 4/7.</text>
</comment>
<dbReference type="EMBL" id="JAWCUA010000003">
    <property type="protein sequence ID" value="MDU0112195.1"/>
    <property type="molecule type" value="Genomic_DNA"/>
</dbReference>
<dbReference type="InterPro" id="IPR006151">
    <property type="entry name" value="Shikm_DH/Glu-tRNA_Rdtase"/>
</dbReference>
<evidence type="ECO:0000256" key="3">
    <source>
        <dbReference type="ARBA" id="ARBA00022605"/>
    </source>
</evidence>
<evidence type="ECO:0000256" key="8">
    <source>
        <dbReference type="HAMAP-Rule" id="MF_00222"/>
    </source>
</evidence>
<evidence type="ECO:0000256" key="5">
    <source>
        <dbReference type="ARBA" id="ARBA00023002"/>
    </source>
</evidence>
<evidence type="ECO:0000313" key="13">
    <source>
        <dbReference type="Proteomes" id="UP001257914"/>
    </source>
</evidence>
<dbReference type="Gene3D" id="3.40.50.720">
    <property type="entry name" value="NAD(P)-binding Rossmann-like Domain"/>
    <property type="match status" value="1"/>
</dbReference>
<evidence type="ECO:0000259" key="11">
    <source>
        <dbReference type="Pfam" id="PF18317"/>
    </source>
</evidence>
<feature type="domain" description="SDH C-terminal" evidence="11">
    <location>
        <begin position="237"/>
        <end position="267"/>
    </location>
</feature>
<evidence type="ECO:0000256" key="7">
    <source>
        <dbReference type="ARBA" id="ARBA00049442"/>
    </source>
</evidence>
<dbReference type="PANTHER" id="PTHR21089:SF1">
    <property type="entry name" value="BIFUNCTIONAL 3-DEHYDROQUINATE DEHYDRATASE_SHIKIMATE DEHYDROGENASE, CHLOROPLASTIC"/>
    <property type="match status" value="1"/>
</dbReference>
<dbReference type="Pfam" id="PF18317">
    <property type="entry name" value="SDH_C"/>
    <property type="match status" value="1"/>
</dbReference>
<dbReference type="NCBIfam" id="TIGR00507">
    <property type="entry name" value="aroE"/>
    <property type="match status" value="1"/>
</dbReference>
<dbReference type="Gene3D" id="3.40.50.10860">
    <property type="entry name" value="Leucine Dehydrogenase, chain A, domain 1"/>
    <property type="match status" value="1"/>
</dbReference>
<comment type="similarity">
    <text evidence="8">Belongs to the shikimate dehydrogenase family.</text>
</comment>
<comment type="subunit">
    <text evidence="8">Homodimer.</text>
</comment>
<sequence length="269" mass="29601">MKQFAVIGNPITHSKSPLIHQTFAKQLNIELSYTLLESEPDQFKQTVDAFFSNGGTGLNVTTPFKQDAYEYANQTTTQSKIAQAANTLYIDDGIYKADTTDGIGLVTDLKFHNYSLTNKKILVLGAGGAAKGAILALIEESPHSIVIANRTKSKAEQIVSDINVNNIFASGLETIEGDFDIVINSTSCSITDDVPEMDTSCFKHISVSYDMSYKPHVTSFNQYVIKNSHSNVKTIDGLGMLVEQAAESFLIWHGIRPDTSQIRKLLREQ</sequence>
<dbReference type="GO" id="GO:0004764">
    <property type="term" value="F:shikimate 3-dehydrogenase (NADP+) activity"/>
    <property type="evidence" value="ECO:0007669"/>
    <property type="project" value="UniProtKB-EC"/>
</dbReference>
<feature type="domain" description="Shikimate dehydrogenase substrate binding N-terminal" evidence="10">
    <location>
        <begin position="6"/>
        <end position="88"/>
    </location>
</feature>
<keyword evidence="5 8" id="KW-0560">Oxidoreductase</keyword>
<gene>
    <name evidence="8 12" type="primary">aroE</name>
    <name evidence="12" type="ORF">RT723_04120</name>
</gene>